<dbReference type="Pfam" id="PF07610">
    <property type="entry name" value="DUF1573"/>
    <property type="match status" value="2"/>
</dbReference>
<dbReference type="PANTHER" id="PTHR37833">
    <property type="entry name" value="LIPOPROTEIN-RELATED"/>
    <property type="match status" value="1"/>
</dbReference>
<keyword evidence="2" id="KW-1185">Reference proteome</keyword>
<comment type="caution">
    <text evidence="1">The sequence shown here is derived from an EMBL/GenBank/DDBJ whole genome shotgun (WGS) entry which is preliminary data.</text>
</comment>
<reference evidence="1 2" key="1">
    <citation type="submission" date="2016-10" db="EMBL/GenBank/DDBJ databases">
        <authorList>
            <person name="Varghese N."/>
            <person name="Submissions S."/>
        </authorList>
    </citation>
    <scope>NUCLEOTIDE SEQUENCE [LARGE SCALE GENOMIC DNA]</scope>
    <source>
        <strain evidence="1 2">DSM 17997</strain>
    </source>
</reference>
<dbReference type="Proteomes" id="UP000199663">
    <property type="component" value="Unassembled WGS sequence"/>
</dbReference>
<dbReference type="InterPro" id="IPR011467">
    <property type="entry name" value="DUF1573"/>
</dbReference>
<evidence type="ECO:0000313" key="1">
    <source>
        <dbReference type="EMBL" id="SDZ54471.1"/>
    </source>
</evidence>
<evidence type="ECO:0008006" key="3">
    <source>
        <dbReference type="Google" id="ProtNLM"/>
    </source>
</evidence>
<evidence type="ECO:0000313" key="2">
    <source>
        <dbReference type="Proteomes" id="UP000199663"/>
    </source>
</evidence>
<protein>
    <recommendedName>
        <fullName evidence="3">DUF1573 domain-containing protein</fullName>
    </recommendedName>
</protein>
<proteinExistence type="predicted"/>
<dbReference type="InterPro" id="IPR013783">
    <property type="entry name" value="Ig-like_fold"/>
</dbReference>
<gene>
    <name evidence="1" type="ORF">SAMN05444412_12238</name>
</gene>
<sequence length="364" mass="41134">MKNANIFLGLFCFVGLTPIHIEAQILERNLIQWEQKKINIGTILEENGEVTAEFKGINPSGLPILITDVITDCGCTTVEFTRDTLEKDSASFIKVKFDPTHRGGVFSKLVIVRTNTDIYGDTLFLEGFNLPLPENNEMAYQNRMGNIGMRLPSVNMGIVFTNEPKVKYIELFNFGRNPIRLDKEQLFLPEYLKAEQFPDSIPANSRGLLRLTYDGTIRNDLGFFEDEINLSLMHGESPMAFKLTATLYEYFPPLPKSLENTVAKLGISETDIDLRGINSNEEVSRLITLSNMGPELLEIRKISTNCECVKIELDKENLSPGEKAQLRFTFNPKGRKGIDHKHITIFSNDPLNPVRTIVVRSSIK</sequence>
<dbReference type="PANTHER" id="PTHR37833:SF1">
    <property type="entry name" value="SIGNAL PEPTIDE PROTEIN"/>
    <property type="match status" value="1"/>
</dbReference>
<organism evidence="1 2">
    <name type="scientific">Rhodonellum ikkaensis</name>
    <dbReference type="NCBI Taxonomy" id="336829"/>
    <lineage>
        <taxon>Bacteria</taxon>
        <taxon>Pseudomonadati</taxon>
        <taxon>Bacteroidota</taxon>
        <taxon>Cytophagia</taxon>
        <taxon>Cytophagales</taxon>
        <taxon>Cytophagaceae</taxon>
        <taxon>Rhodonellum</taxon>
    </lineage>
</organism>
<dbReference type="RefSeq" id="WP_019600342.1">
    <property type="nucleotide sequence ID" value="NZ_FNQC01000022.1"/>
</dbReference>
<dbReference type="EMBL" id="FNQC01000022">
    <property type="protein sequence ID" value="SDZ54471.1"/>
    <property type="molecule type" value="Genomic_DNA"/>
</dbReference>
<name>A0A1H3TXH7_9BACT</name>
<accession>A0A1H3TXH7</accession>
<dbReference type="Gene3D" id="2.60.40.10">
    <property type="entry name" value="Immunoglobulins"/>
    <property type="match status" value="2"/>
</dbReference>